<dbReference type="RefSeq" id="WP_163968800.1">
    <property type="nucleotide sequence ID" value="NZ_JAAIVB010000085.1"/>
</dbReference>
<proteinExistence type="predicted"/>
<protein>
    <submittedName>
        <fullName evidence="1">Uncharacterized protein</fullName>
    </submittedName>
</protein>
<sequence>MAQDKIALEAVKAVSNLMLKMPDSSAMADALNVLMMTNYNLMRDIEGDEFVRAWLQTALNDLETNPPAIKIH</sequence>
<gene>
    <name evidence="1" type="ORF">G3574_27720</name>
</gene>
<keyword evidence="2" id="KW-1185">Reference proteome</keyword>
<dbReference type="EMBL" id="JAAIVB010000085">
    <property type="protein sequence ID" value="NEX64888.1"/>
    <property type="molecule type" value="Genomic_DNA"/>
</dbReference>
<evidence type="ECO:0000313" key="1">
    <source>
        <dbReference type="EMBL" id="NEX64888.1"/>
    </source>
</evidence>
<comment type="caution">
    <text evidence="1">The sequence shown here is derived from an EMBL/GenBank/DDBJ whole genome shotgun (WGS) entry which is preliminary data.</text>
</comment>
<evidence type="ECO:0000313" key="2">
    <source>
        <dbReference type="Proteomes" id="UP000482155"/>
    </source>
</evidence>
<organism evidence="1 2">
    <name type="scientific">Noviherbaspirillum galbum</name>
    <dbReference type="NCBI Taxonomy" id="2709383"/>
    <lineage>
        <taxon>Bacteria</taxon>
        <taxon>Pseudomonadati</taxon>
        <taxon>Pseudomonadota</taxon>
        <taxon>Betaproteobacteria</taxon>
        <taxon>Burkholderiales</taxon>
        <taxon>Oxalobacteraceae</taxon>
        <taxon>Noviherbaspirillum</taxon>
    </lineage>
</organism>
<accession>A0A6B3SWF0</accession>
<dbReference type="Proteomes" id="UP000482155">
    <property type="component" value="Unassembled WGS sequence"/>
</dbReference>
<dbReference type="AlphaFoldDB" id="A0A6B3SWF0"/>
<name>A0A6B3SWF0_9BURK</name>
<reference evidence="1 2" key="1">
    <citation type="submission" date="2020-02" db="EMBL/GenBank/DDBJ databases">
        <authorList>
            <person name="Kim M.K."/>
        </authorList>
    </citation>
    <scope>NUCLEOTIDE SEQUENCE [LARGE SCALE GENOMIC DNA]</scope>
    <source>
        <strain evidence="1 2">17J57-3</strain>
    </source>
</reference>